<gene>
    <name evidence="2" type="ORF">JEQ12_010007</name>
</gene>
<reference evidence="2 3" key="1">
    <citation type="submission" date="2020-12" db="EMBL/GenBank/DDBJ databases">
        <title>De novo assembly of Tibetan sheep genome.</title>
        <authorList>
            <person name="Li X."/>
        </authorList>
    </citation>
    <scope>NUCLEOTIDE SEQUENCE [LARGE SCALE GENOMIC DNA]</scope>
    <source>
        <tissue evidence="2">Heart</tissue>
    </source>
</reference>
<organism evidence="2 3">
    <name type="scientific">Ovis aries</name>
    <name type="common">Sheep</name>
    <dbReference type="NCBI Taxonomy" id="9940"/>
    <lineage>
        <taxon>Eukaryota</taxon>
        <taxon>Metazoa</taxon>
        <taxon>Chordata</taxon>
        <taxon>Craniata</taxon>
        <taxon>Vertebrata</taxon>
        <taxon>Euteleostomi</taxon>
        <taxon>Mammalia</taxon>
        <taxon>Eutheria</taxon>
        <taxon>Laurasiatheria</taxon>
        <taxon>Artiodactyla</taxon>
        <taxon>Ruminantia</taxon>
        <taxon>Pecora</taxon>
        <taxon>Bovidae</taxon>
        <taxon>Caprinae</taxon>
        <taxon>Ovis</taxon>
    </lineage>
</organism>
<comment type="caution">
    <text evidence="2">The sequence shown here is derived from an EMBL/GenBank/DDBJ whole genome shotgun (WGS) entry which is preliminary data.</text>
</comment>
<dbReference type="Proteomes" id="UP000664991">
    <property type="component" value="Unassembled WGS sequence"/>
</dbReference>
<proteinExistence type="predicted"/>
<dbReference type="AlphaFoldDB" id="A0A836D5Y8"/>
<feature type="compositionally biased region" description="Low complexity" evidence="1">
    <location>
        <begin position="48"/>
        <end position="58"/>
    </location>
</feature>
<evidence type="ECO:0000313" key="2">
    <source>
        <dbReference type="EMBL" id="KAG5214221.1"/>
    </source>
</evidence>
<sequence length="75" mass="7286">MTSTADCTALPPPLVVDIVVGLPGGAEAAVTAGPLGVETGCECICCSSSDRSSSPSGSLLNIPPPMSARAQRSAG</sequence>
<protein>
    <submittedName>
        <fullName evidence="2">Uncharacterized protein</fullName>
    </submittedName>
</protein>
<dbReference type="EMBL" id="JAEMGP010000002">
    <property type="protein sequence ID" value="KAG5214221.1"/>
    <property type="molecule type" value="Genomic_DNA"/>
</dbReference>
<name>A0A836D5Y8_SHEEP</name>
<accession>A0A836D5Y8</accession>
<evidence type="ECO:0000256" key="1">
    <source>
        <dbReference type="SAM" id="MobiDB-lite"/>
    </source>
</evidence>
<feature type="region of interest" description="Disordered" evidence="1">
    <location>
        <begin position="48"/>
        <end position="75"/>
    </location>
</feature>
<evidence type="ECO:0000313" key="3">
    <source>
        <dbReference type="Proteomes" id="UP000664991"/>
    </source>
</evidence>